<reference evidence="1 2" key="1">
    <citation type="submission" date="2019-03" db="EMBL/GenBank/DDBJ databases">
        <title>Sequencing the genomes of 1000 actinobacteria strains.</title>
        <authorList>
            <person name="Klenk H.-P."/>
        </authorList>
    </citation>
    <scope>NUCLEOTIDE SEQUENCE [LARGE SCALE GENOMIC DNA]</scope>
    <source>
        <strain evidence="1 2">DSM 43805</strain>
    </source>
</reference>
<keyword evidence="1" id="KW-0670">Pyruvate</keyword>
<evidence type="ECO:0000313" key="1">
    <source>
        <dbReference type="EMBL" id="TDO39957.1"/>
    </source>
</evidence>
<dbReference type="GO" id="GO:0016853">
    <property type="term" value="F:isomerase activity"/>
    <property type="evidence" value="ECO:0007669"/>
    <property type="project" value="UniProtKB-KW"/>
</dbReference>
<dbReference type="EMBL" id="SNWR01000001">
    <property type="protein sequence ID" value="TDO39957.1"/>
    <property type="molecule type" value="Genomic_DNA"/>
</dbReference>
<dbReference type="Gene3D" id="1.20.120.450">
    <property type="entry name" value="dinb family like domain"/>
    <property type="match status" value="1"/>
</dbReference>
<dbReference type="SUPFAM" id="SSF109854">
    <property type="entry name" value="DinB/YfiT-like putative metalloenzymes"/>
    <property type="match status" value="1"/>
</dbReference>
<gene>
    <name evidence="1" type="ORF">C8E87_3664</name>
</gene>
<comment type="caution">
    <text evidence="1">The sequence shown here is derived from an EMBL/GenBank/DDBJ whole genome shotgun (WGS) entry which is preliminary data.</text>
</comment>
<dbReference type="InterPro" id="IPR034660">
    <property type="entry name" value="DinB/YfiT-like"/>
</dbReference>
<sequence length="199" mass="21670">MNADDVMRVVRLALVELEKLGADDWHAKAGDLSWTCWETVEHMADDLFAYAVQLTPAQPSVATHVPYGWQYRREGGPALTVFVESAEGPAALLQVLESSGGLLAGMVATAPPDRLSYHTFGASDPSGFAAMGVVEVLVHTYDVTGWEPPADLCAAALTRLFPEAPADIDPWSALRWSTGRAELPGRPRLTSWRWDGRPR</sequence>
<proteinExistence type="predicted"/>
<keyword evidence="2" id="KW-1185">Reference proteome</keyword>
<protein>
    <submittedName>
        <fullName evidence="1">Mycothiol maleylpyruvate isomerase-like protein</fullName>
    </submittedName>
</protein>
<organism evidence="1 2">
    <name type="scientific">Paractinoplanes brasiliensis</name>
    <dbReference type="NCBI Taxonomy" id="52695"/>
    <lineage>
        <taxon>Bacteria</taxon>
        <taxon>Bacillati</taxon>
        <taxon>Actinomycetota</taxon>
        <taxon>Actinomycetes</taxon>
        <taxon>Micromonosporales</taxon>
        <taxon>Micromonosporaceae</taxon>
        <taxon>Paractinoplanes</taxon>
    </lineage>
</organism>
<dbReference type="AlphaFoldDB" id="A0A4R6JUT9"/>
<name>A0A4R6JUT9_9ACTN</name>
<dbReference type="Proteomes" id="UP000294901">
    <property type="component" value="Unassembled WGS sequence"/>
</dbReference>
<accession>A0A4R6JUT9</accession>
<dbReference type="RefSeq" id="WP_203720402.1">
    <property type="nucleotide sequence ID" value="NZ_BOMD01000001.1"/>
</dbReference>
<evidence type="ECO:0000313" key="2">
    <source>
        <dbReference type="Proteomes" id="UP000294901"/>
    </source>
</evidence>
<keyword evidence="1" id="KW-0413">Isomerase</keyword>